<dbReference type="AlphaFoldDB" id="A0A2P8I971"/>
<dbReference type="Proteomes" id="UP000241118">
    <property type="component" value="Unassembled WGS sequence"/>
</dbReference>
<dbReference type="Pfam" id="PF16291">
    <property type="entry name" value="DUF4937"/>
    <property type="match status" value="1"/>
</dbReference>
<evidence type="ECO:0000313" key="2">
    <source>
        <dbReference type="EMBL" id="PSL55008.1"/>
    </source>
</evidence>
<proteinExistence type="predicted"/>
<comment type="caution">
    <text evidence="2">The sequence shown here is derived from an EMBL/GenBank/DDBJ whole genome shotgun (WGS) entry which is preliminary data.</text>
</comment>
<accession>A0A2P8I971</accession>
<dbReference type="InterPro" id="IPR011008">
    <property type="entry name" value="Dimeric_a/b-barrel"/>
</dbReference>
<evidence type="ECO:0000313" key="3">
    <source>
        <dbReference type="Proteomes" id="UP000241118"/>
    </source>
</evidence>
<keyword evidence="3" id="KW-1185">Reference proteome</keyword>
<sequence>MLAKWVTCDVPAGARDAFGAAQARWTAVADQPGLIGQVGGWDPRTGRAHVLALWADADSHRVFLRDRHDALADASGYRGIEVALGESVLTLPGTAATVAEAMDGPVLRVADCHLAEGAEEHFADVQRRVWAPAMEAAGVLGGLVASLTPDRHLVATFWPDTATHRRYVEQVPDLRTRAAVTTDLTAMTGHVLALEPSWRVRPHRVSTDIRRVAPTTTRAG</sequence>
<dbReference type="SUPFAM" id="SSF54909">
    <property type="entry name" value="Dimeric alpha+beta barrel"/>
    <property type="match status" value="2"/>
</dbReference>
<feature type="domain" description="DUF4937" evidence="1">
    <location>
        <begin position="2"/>
        <end position="76"/>
    </location>
</feature>
<name>A0A2P8I971_SACCR</name>
<dbReference type="InterPro" id="IPR032555">
    <property type="entry name" value="DUF4937"/>
</dbReference>
<reference evidence="2 3" key="1">
    <citation type="submission" date="2018-03" db="EMBL/GenBank/DDBJ databases">
        <title>Genomic Encyclopedia of Type Strains, Phase III (KMG-III): the genomes of soil and plant-associated and newly described type strains.</title>
        <authorList>
            <person name="Whitman W."/>
        </authorList>
    </citation>
    <scope>NUCLEOTIDE SEQUENCE [LARGE SCALE GENOMIC DNA]</scope>
    <source>
        <strain evidence="2 3">CGMCC 4.7097</strain>
    </source>
</reference>
<evidence type="ECO:0000259" key="1">
    <source>
        <dbReference type="Pfam" id="PF16291"/>
    </source>
</evidence>
<protein>
    <submittedName>
        <fullName evidence="2">Uncharacterized protein DUF4937</fullName>
    </submittedName>
</protein>
<organism evidence="2 3">
    <name type="scientific">Saccharothrix carnea</name>
    <dbReference type="NCBI Taxonomy" id="1280637"/>
    <lineage>
        <taxon>Bacteria</taxon>
        <taxon>Bacillati</taxon>
        <taxon>Actinomycetota</taxon>
        <taxon>Actinomycetes</taxon>
        <taxon>Pseudonocardiales</taxon>
        <taxon>Pseudonocardiaceae</taxon>
        <taxon>Saccharothrix</taxon>
    </lineage>
</organism>
<dbReference type="EMBL" id="PYAX01000006">
    <property type="protein sequence ID" value="PSL55008.1"/>
    <property type="molecule type" value="Genomic_DNA"/>
</dbReference>
<gene>
    <name evidence="2" type="ORF">B0I31_106532</name>
</gene>